<evidence type="ECO:0000313" key="9">
    <source>
        <dbReference type="Proteomes" id="UP000194903"/>
    </source>
</evidence>
<feature type="transmembrane region" description="Helical" evidence="7">
    <location>
        <begin position="89"/>
        <end position="111"/>
    </location>
</feature>
<evidence type="ECO:0000313" key="8">
    <source>
        <dbReference type="EMBL" id="OUM20164.1"/>
    </source>
</evidence>
<dbReference type="Proteomes" id="UP000194903">
    <property type="component" value="Unassembled WGS sequence"/>
</dbReference>
<evidence type="ECO:0000256" key="2">
    <source>
        <dbReference type="ARBA" id="ARBA00022448"/>
    </source>
</evidence>
<evidence type="ECO:0000256" key="5">
    <source>
        <dbReference type="ARBA" id="ARBA00022989"/>
    </source>
</evidence>
<feature type="transmembrane region" description="Helical" evidence="7">
    <location>
        <begin position="318"/>
        <end position="337"/>
    </location>
</feature>
<dbReference type="PIRSF" id="PIRSF006603">
    <property type="entry name" value="DinF"/>
    <property type="match status" value="1"/>
</dbReference>
<feature type="transmembrane region" description="Helical" evidence="7">
    <location>
        <begin position="56"/>
        <end position="77"/>
    </location>
</feature>
<dbReference type="PANTHER" id="PTHR42925">
    <property type="entry name" value="MULTIDRUG AND TOXIN EFFLUX PROTEIN MATE FAMILY"/>
    <property type="match status" value="1"/>
</dbReference>
<dbReference type="AlphaFoldDB" id="A0A252F2Z2"/>
<dbReference type="GO" id="GO:0015297">
    <property type="term" value="F:antiporter activity"/>
    <property type="evidence" value="ECO:0007669"/>
    <property type="project" value="InterPro"/>
</dbReference>
<evidence type="ECO:0000256" key="7">
    <source>
        <dbReference type="SAM" id="Phobius"/>
    </source>
</evidence>
<dbReference type="GO" id="GO:0042910">
    <property type="term" value="F:xenobiotic transmembrane transporter activity"/>
    <property type="evidence" value="ECO:0007669"/>
    <property type="project" value="InterPro"/>
</dbReference>
<dbReference type="PANTHER" id="PTHR42925:SF2">
    <property type="entry name" value="NA+ DRIVEN MULTIDRUG EFFLUX PUMP"/>
    <property type="match status" value="1"/>
</dbReference>
<feature type="transmembrane region" description="Helical" evidence="7">
    <location>
        <begin position="357"/>
        <end position="379"/>
    </location>
</feature>
<dbReference type="GO" id="GO:0005886">
    <property type="term" value="C:plasma membrane"/>
    <property type="evidence" value="ECO:0007669"/>
    <property type="project" value="UniProtKB-SubCell"/>
</dbReference>
<gene>
    <name evidence="8" type="ORF">CBW42_08905</name>
</gene>
<dbReference type="NCBIfam" id="TIGR00797">
    <property type="entry name" value="matE"/>
    <property type="match status" value="1"/>
</dbReference>
<reference evidence="8 9" key="1">
    <citation type="submission" date="2017-05" db="EMBL/GenBank/DDBJ databases">
        <title>Butyricicoccus porcorum sp. nov. a butyrate-producing bacterium from the swine intestinal tract.</title>
        <authorList>
            <person name="Trachsel J."/>
            <person name="Humphrey S."/>
            <person name="Allen H.K."/>
        </authorList>
    </citation>
    <scope>NUCLEOTIDE SEQUENCE [LARGE SCALE GENOMIC DNA]</scope>
    <source>
        <strain evidence="8">BB10</strain>
    </source>
</reference>
<organism evidence="8 9">
    <name type="scientific">Butyricicoccus porcorum</name>
    <dbReference type="NCBI Taxonomy" id="1945634"/>
    <lineage>
        <taxon>Bacteria</taxon>
        <taxon>Bacillati</taxon>
        <taxon>Bacillota</taxon>
        <taxon>Clostridia</taxon>
        <taxon>Eubacteriales</taxon>
        <taxon>Butyricicoccaceae</taxon>
        <taxon>Butyricicoccus</taxon>
    </lineage>
</organism>
<dbReference type="OrthoDB" id="9780160at2"/>
<name>A0A252F2Z2_9FIRM</name>
<dbReference type="Pfam" id="PF01554">
    <property type="entry name" value="MatE"/>
    <property type="match status" value="2"/>
</dbReference>
<dbReference type="InterPro" id="IPR002528">
    <property type="entry name" value="MATE_fam"/>
</dbReference>
<evidence type="ECO:0000256" key="6">
    <source>
        <dbReference type="ARBA" id="ARBA00023136"/>
    </source>
</evidence>
<dbReference type="InterPro" id="IPR047135">
    <property type="entry name" value="YsiQ"/>
</dbReference>
<feature type="transmembrane region" description="Helical" evidence="7">
    <location>
        <begin position="161"/>
        <end position="184"/>
    </location>
</feature>
<comment type="caution">
    <text evidence="8">The sequence shown here is derived from an EMBL/GenBank/DDBJ whole genome shotgun (WGS) entry which is preliminary data.</text>
</comment>
<feature type="transmembrane region" description="Helical" evidence="7">
    <location>
        <begin position="131"/>
        <end position="152"/>
    </location>
</feature>
<feature type="transmembrane region" description="Helical" evidence="7">
    <location>
        <begin position="391"/>
        <end position="411"/>
    </location>
</feature>
<protein>
    <submittedName>
        <fullName evidence="8">MATE family efflux transporter</fullName>
    </submittedName>
</protein>
<evidence type="ECO:0000256" key="3">
    <source>
        <dbReference type="ARBA" id="ARBA00022475"/>
    </source>
</evidence>
<sequence>MLIKDKKFYRSFLMLCLPIVLQNVIALSVNLTDNLMLGRYAESALSGVTAVNQIQFIYQNLLMGIGDGMVILAAQYWGKKDTASIRKVAGVAMQTALVLMALLFLIVSFFPAQVVGLFTEDPAIIAEGVRYLNIVRFTYPFFCITTILLAVLRSTEVVKIAFFLSLSTLCINFSINWVLIYGHFGMPRLGAAGAAIGTLTARIIECVVLLLYIKKKEVNLHLKLKDFLHADRTIAGDYFRVSAPIILLQSLWGVNTALQTAILGHLTSSAIAANSMASNLFLIVKTVAVGSASTANVMIGKAIGEGEMKTVKDYAKTFQVVFLCMGICCGILLFALTEPVLSLYSFSDESRQLARSFLHILCIVMVGMSYQMPVNAGIIKGGGDTKYVMKLDLISIWCIVIPLSFIMAFVVKASPIVVVWCLNLDQLFKCVPAFIKVNYGHWVKKLTR</sequence>
<keyword evidence="4 7" id="KW-0812">Transmembrane</keyword>
<proteinExistence type="predicted"/>
<dbReference type="RefSeq" id="WP_087020199.1">
    <property type="nucleotide sequence ID" value="NZ_CP178353.1"/>
</dbReference>
<feature type="transmembrane region" description="Helical" evidence="7">
    <location>
        <begin position="190"/>
        <end position="213"/>
    </location>
</feature>
<keyword evidence="2" id="KW-0813">Transport</keyword>
<keyword evidence="6 7" id="KW-0472">Membrane</keyword>
<comment type="subcellular location">
    <subcellularLocation>
        <location evidence="1">Cell membrane</location>
        <topology evidence="1">Multi-pass membrane protein</topology>
    </subcellularLocation>
</comment>
<evidence type="ECO:0000256" key="1">
    <source>
        <dbReference type="ARBA" id="ARBA00004651"/>
    </source>
</evidence>
<dbReference type="EMBL" id="NHOC01000007">
    <property type="protein sequence ID" value="OUM20164.1"/>
    <property type="molecule type" value="Genomic_DNA"/>
</dbReference>
<evidence type="ECO:0000256" key="4">
    <source>
        <dbReference type="ARBA" id="ARBA00022692"/>
    </source>
</evidence>
<keyword evidence="9" id="KW-1185">Reference proteome</keyword>
<keyword evidence="3" id="KW-1003">Cell membrane</keyword>
<accession>A0A252F2Z2</accession>
<keyword evidence="5 7" id="KW-1133">Transmembrane helix</keyword>
<dbReference type="InterPro" id="IPR048279">
    <property type="entry name" value="MdtK-like"/>
</dbReference>